<gene>
    <name evidence="1" type="ORF">skT53_25560</name>
</gene>
<dbReference type="EMBL" id="AP023366">
    <property type="protein sequence ID" value="BCJ87571.1"/>
    <property type="molecule type" value="Genomic_DNA"/>
</dbReference>
<dbReference type="Proteomes" id="UP000593802">
    <property type="component" value="Chromosome"/>
</dbReference>
<organism evidence="1 2">
    <name type="scientific">Effusibacillus dendaii</name>
    <dbReference type="NCBI Taxonomy" id="2743772"/>
    <lineage>
        <taxon>Bacteria</taxon>
        <taxon>Bacillati</taxon>
        <taxon>Bacillota</taxon>
        <taxon>Bacilli</taxon>
        <taxon>Bacillales</taxon>
        <taxon>Alicyclobacillaceae</taxon>
        <taxon>Effusibacillus</taxon>
    </lineage>
</organism>
<sequence>MTTGLELVNKWIERNKGILSEEEMNGTNFVFGDSLYTIKRSGNRLDVEQSTGKLVIFRDLKQFSDDLTCRICGTEYNNKIDTIRCCTNGDE</sequence>
<dbReference type="KEGG" id="eff:skT53_25560"/>
<evidence type="ECO:0000313" key="1">
    <source>
        <dbReference type="EMBL" id="BCJ87571.1"/>
    </source>
</evidence>
<name>A0A7I8DI99_9BACL</name>
<proteinExistence type="predicted"/>
<keyword evidence="2" id="KW-1185">Reference proteome</keyword>
<dbReference type="AlphaFoldDB" id="A0A7I8DI99"/>
<reference evidence="1 2" key="1">
    <citation type="submission" date="2020-08" db="EMBL/GenBank/DDBJ databases">
        <title>Complete Genome Sequence of Effusibacillus dendaii Strain skT53, Isolated from Farmland soil.</title>
        <authorList>
            <person name="Konishi T."/>
            <person name="Kawasaki H."/>
        </authorList>
    </citation>
    <scope>NUCLEOTIDE SEQUENCE [LARGE SCALE GENOMIC DNA]</scope>
    <source>
        <strain evidence="2">skT53</strain>
    </source>
</reference>
<evidence type="ECO:0000313" key="2">
    <source>
        <dbReference type="Proteomes" id="UP000593802"/>
    </source>
</evidence>
<dbReference type="RefSeq" id="WP_200757708.1">
    <property type="nucleotide sequence ID" value="NZ_AP023366.1"/>
</dbReference>
<accession>A0A7I8DI99</accession>
<protein>
    <submittedName>
        <fullName evidence="1">Uncharacterized protein</fullName>
    </submittedName>
</protein>